<organism evidence="1 2">
    <name type="scientific">Pistacia atlantica</name>
    <dbReference type="NCBI Taxonomy" id="434234"/>
    <lineage>
        <taxon>Eukaryota</taxon>
        <taxon>Viridiplantae</taxon>
        <taxon>Streptophyta</taxon>
        <taxon>Embryophyta</taxon>
        <taxon>Tracheophyta</taxon>
        <taxon>Spermatophyta</taxon>
        <taxon>Magnoliopsida</taxon>
        <taxon>eudicotyledons</taxon>
        <taxon>Gunneridae</taxon>
        <taxon>Pentapetalae</taxon>
        <taxon>rosids</taxon>
        <taxon>malvids</taxon>
        <taxon>Sapindales</taxon>
        <taxon>Anacardiaceae</taxon>
        <taxon>Pistacia</taxon>
    </lineage>
</organism>
<keyword evidence="2" id="KW-1185">Reference proteome</keyword>
<evidence type="ECO:0000313" key="1">
    <source>
        <dbReference type="EMBL" id="KAJ0089535.1"/>
    </source>
</evidence>
<evidence type="ECO:0000313" key="2">
    <source>
        <dbReference type="Proteomes" id="UP001164250"/>
    </source>
</evidence>
<name>A0ACC1ASF9_9ROSI</name>
<comment type="caution">
    <text evidence="1">The sequence shown here is derived from an EMBL/GenBank/DDBJ whole genome shotgun (WGS) entry which is preliminary data.</text>
</comment>
<accession>A0ACC1ASF9</accession>
<gene>
    <name evidence="1" type="ORF">Patl1_14651</name>
</gene>
<proteinExistence type="predicted"/>
<dbReference type="Proteomes" id="UP001164250">
    <property type="component" value="Chromosome 8"/>
</dbReference>
<dbReference type="EMBL" id="CM047904">
    <property type="protein sequence ID" value="KAJ0089535.1"/>
    <property type="molecule type" value="Genomic_DNA"/>
</dbReference>
<reference evidence="2" key="1">
    <citation type="journal article" date="2023" name="G3 (Bethesda)">
        <title>Genome assembly and association tests identify interacting loci associated with vigor, precocity, and sex in interspecific pistachio rootstocks.</title>
        <authorList>
            <person name="Palmer W."/>
            <person name="Jacygrad E."/>
            <person name="Sagayaradj S."/>
            <person name="Cavanaugh K."/>
            <person name="Han R."/>
            <person name="Bertier L."/>
            <person name="Beede B."/>
            <person name="Kafkas S."/>
            <person name="Golino D."/>
            <person name="Preece J."/>
            <person name="Michelmore R."/>
        </authorList>
    </citation>
    <scope>NUCLEOTIDE SEQUENCE [LARGE SCALE GENOMIC DNA]</scope>
</reference>
<sequence>MERCLVRRQHYQSHRTPSFFNKE</sequence>
<protein>
    <submittedName>
        <fullName evidence="1">Uncharacterized protein</fullName>
    </submittedName>
</protein>